<proteinExistence type="predicted"/>
<dbReference type="PANTHER" id="PTHR12236:SF79">
    <property type="entry name" value="CUTICULAR PROTEIN 50CB-RELATED"/>
    <property type="match status" value="1"/>
</dbReference>
<dbReference type="PROSITE" id="PS51155">
    <property type="entry name" value="CHIT_BIND_RR_2"/>
    <property type="match status" value="1"/>
</dbReference>
<accession>A0A7R9DGK0</accession>
<organism evidence="3">
    <name type="scientific">Timema poppense</name>
    <name type="common">Walking stick</name>
    <dbReference type="NCBI Taxonomy" id="170557"/>
    <lineage>
        <taxon>Eukaryota</taxon>
        <taxon>Metazoa</taxon>
        <taxon>Ecdysozoa</taxon>
        <taxon>Arthropoda</taxon>
        <taxon>Hexapoda</taxon>
        <taxon>Insecta</taxon>
        <taxon>Pterygota</taxon>
        <taxon>Neoptera</taxon>
        <taxon>Polyneoptera</taxon>
        <taxon>Phasmatodea</taxon>
        <taxon>Timematodea</taxon>
        <taxon>Timematoidea</taxon>
        <taxon>Timematidae</taxon>
        <taxon>Timema</taxon>
    </lineage>
</organism>
<dbReference type="PANTHER" id="PTHR12236">
    <property type="entry name" value="STRUCTURAL CONTITUENT OF CUTICLE"/>
    <property type="match status" value="1"/>
</dbReference>
<dbReference type="Pfam" id="PF00379">
    <property type="entry name" value="Chitin_bind_4"/>
    <property type="match status" value="1"/>
</dbReference>
<dbReference type="GO" id="GO:0042302">
    <property type="term" value="F:structural constituent of cuticle"/>
    <property type="evidence" value="ECO:0007669"/>
    <property type="project" value="UniProtKB-UniRule"/>
</dbReference>
<reference evidence="3" key="1">
    <citation type="submission" date="2020-11" db="EMBL/GenBank/DDBJ databases">
        <authorList>
            <person name="Tran Van P."/>
        </authorList>
    </citation>
    <scope>NUCLEOTIDE SEQUENCE</scope>
</reference>
<sequence length="267" mass="29306">MGSHSPLTQINLCRDRGLSPGTPAQKSDNLPLDHQITGLFKEKYIKPHHNATLKLGVIRGTRTMLKTVTILAVVMVATLVESRPQDGPMPYDFDWKVDDALSKNYYSQTESSNAVGRVDGSYQVLLADGRLMTVTYFVDGIGKDELEEVNPHLREGRVENHLGKTTPSSPDRDSNLDLPVLVELNTTSALANYATEAGPLDQYPKALTTRTSGWSSGPLNDHVSMITDARGLSLVSPNFGHRPFSIILETDCPELSSGDCRLYLKNP</sequence>
<gene>
    <name evidence="3" type="ORF">TPSB3V08_LOCUS9033</name>
</gene>
<dbReference type="GO" id="GO:0031012">
    <property type="term" value="C:extracellular matrix"/>
    <property type="evidence" value="ECO:0007669"/>
    <property type="project" value="TreeGrafter"/>
</dbReference>
<dbReference type="InterPro" id="IPR000618">
    <property type="entry name" value="Insect_cuticle"/>
</dbReference>
<dbReference type="EMBL" id="OD006886">
    <property type="protein sequence ID" value="CAD7413465.1"/>
    <property type="molecule type" value="Genomic_DNA"/>
</dbReference>
<evidence type="ECO:0000313" key="3">
    <source>
        <dbReference type="EMBL" id="CAD7413465.1"/>
    </source>
</evidence>
<dbReference type="InterPro" id="IPR051217">
    <property type="entry name" value="Insect_Cuticle_Struc_Prot"/>
</dbReference>
<evidence type="ECO:0000256" key="2">
    <source>
        <dbReference type="PROSITE-ProRule" id="PRU00497"/>
    </source>
</evidence>
<name>A0A7R9DGK0_TIMPO</name>
<evidence type="ECO:0000256" key="1">
    <source>
        <dbReference type="ARBA" id="ARBA00022460"/>
    </source>
</evidence>
<keyword evidence="1 2" id="KW-0193">Cuticle</keyword>
<dbReference type="AlphaFoldDB" id="A0A7R9DGK0"/>
<dbReference type="GO" id="GO:0005615">
    <property type="term" value="C:extracellular space"/>
    <property type="evidence" value="ECO:0007669"/>
    <property type="project" value="TreeGrafter"/>
</dbReference>
<protein>
    <submittedName>
        <fullName evidence="3">Uncharacterized protein</fullName>
    </submittedName>
</protein>